<comment type="caution">
    <text evidence="2">The sequence shown here is derived from an EMBL/GenBank/DDBJ whole genome shotgun (WGS) entry which is preliminary data.</text>
</comment>
<proteinExistence type="predicted"/>
<accession>A0A254N225</accession>
<dbReference type="InterPro" id="IPR007791">
    <property type="entry name" value="DjlA_N"/>
</dbReference>
<organism evidence="2 3">
    <name type="scientific">Roseateles puraquae</name>
    <dbReference type="NCBI Taxonomy" id="431059"/>
    <lineage>
        <taxon>Bacteria</taxon>
        <taxon>Pseudomonadati</taxon>
        <taxon>Pseudomonadota</taxon>
        <taxon>Betaproteobacteria</taxon>
        <taxon>Burkholderiales</taxon>
        <taxon>Sphaerotilaceae</taxon>
        <taxon>Roseateles</taxon>
    </lineage>
</organism>
<dbReference type="Proteomes" id="UP000197446">
    <property type="component" value="Unassembled WGS sequence"/>
</dbReference>
<dbReference type="EMBL" id="NISI01000012">
    <property type="protein sequence ID" value="OWR01824.1"/>
    <property type="molecule type" value="Genomic_DNA"/>
</dbReference>
<name>A0A254N225_9BURK</name>
<gene>
    <name evidence="2" type="ORF">CDO81_22645</name>
</gene>
<dbReference type="InterPro" id="IPR029024">
    <property type="entry name" value="TerB-like"/>
</dbReference>
<dbReference type="OrthoDB" id="8526975at2"/>
<dbReference type="Pfam" id="PF05099">
    <property type="entry name" value="TerB"/>
    <property type="match status" value="1"/>
</dbReference>
<evidence type="ECO:0000259" key="1">
    <source>
        <dbReference type="Pfam" id="PF05099"/>
    </source>
</evidence>
<keyword evidence="3" id="KW-1185">Reference proteome</keyword>
<dbReference type="RefSeq" id="WP_088485519.1">
    <property type="nucleotide sequence ID" value="NZ_JBCNLH010000004.1"/>
</dbReference>
<evidence type="ECO:0000313" key="3">
    <source>
        <dbReference type="Proteomes" id="UP000197446"/>
    </source>
</evidence>
<sequence length="136" mass="14663">MRSYAVNSPEAVNRLLALAALADGHVSKVELEALEAAGAEATGAPGAVMRGVLHGLCEDLMMADPLHWDGIIRLDSETLGTLFDEVQDPELRMSALRLGLRVAHADQHLHEAESQLLLDAMSRWGMLDQEPSPAKS</sequence>
<dbReference type="Gene3D" id="1.10.3680.10">
    <property type="entry name" value="TerB-like"/>
    <property type="match status" value="1"/>
</dbReference>
<protein>
    <recommendedName>
        <fullName evidence="1">Co-chaperone DjlA N-terminal domain-containing protein</fullName>
    </recommendedName>
</protein>
<feature type="domain" description="Co-chaperone DjlA N-terminal" evidence="1">
    <location>
        <begin position="11"/>
        <end position="120"/>
    </location>
</feature>
<reference evidence="2 3" key="1">
    <citation type="journal article" date="2007" name="Int. J. Syst. Evol. Microbiol.">
        <title>Description of Pelomonas aquatica sp. nov. and Pelomonas puraquae sp. nov., isolated from industrial and haemodialysis water.</title>
        <authorList>
            <person name="Gomila M."/>
            <person name="Bowien B."/>
            <person name="Falsen E."/>
            <person name="Moore E.R."/>
            <person name="Lalucat J."/>
        </authorList>
    </citation>
    <scope>NUCLEOTIDE SEQUENCE [LARGE SCALE GENOMIC DNA]</scope>
    <source>
        <strain evidence="2 3">CCUG 52769</strain>
    </source>
</reference>
<dbReference type="AlphaFoldDB" id="A0A254N225"/>
<evidence type="ECO:0000313" key="2">
    <source>
        <dbReference type="EMBL" id="OWR01824.1"/>
    </source>
</evidence>
<dbReference type="SUPFAM" id="SSF158682">
    <property type="entry name" value="TerB-like"/>
    <property type="match status" value="1"/>
</dbReference>